<keyword evidence="7 11" id="KW-1133">Transmembrane helix</keyword>
<keyword evidence="4 11" id="KW-0808">Transferase</keyword>
<feature type="transmembrane region" description="Helical" evidence="11">
    <location>
        <begin position="198"/>
        <end position="218"/>
    </location>
</feature>
<keyword evidence="13" id="KW-1185">Reference proteome</keyword>
<dbReference type="GO" id="GO:0042761">
    <property type="term" value="P:very long-chain fatty acid biosynthetic process"/>
    <property type="evidence" value="ECO:0007669"/>
    <property type="project" value="TreeGrafter"/>
</dbReference>
<dbReference type="Proteomes" id="UP000614601">
    <property type="component" value="Unassembled WGS sequence"/>
</dbReference>
<dbReference type="Proteomes" id="UP000783686">
    <property type="component" value="Unassembled WGS sequence"/>
</dbReference>
<dbReference type="Pfam" id="PF01151">
    <property type="entry name" value="ELO"/>
    <property type="match status" value="1"/>
</dbReference>
<keyword evidence="8 11" id="KW-0443">Lipid metabolism</keyword>
<dbReference type="AlphaFoldDB" id="A0A811KVZ1"/>
<evidence type="ECO:0000256" key="3">
    <source>
        <dbReference type="ARBA" id="ARBA00022516"/>
    </source>
</evidence>
<dbReference type="PANTHER" id="PTHR11157:SF29">
    <property type="entry name" value="ELONGATION OF LONG CHAIN FATTY ACIDS PROTEIN 5"/>
    <property type="match status" value="1"/>
</dbReference>
<comment type="similarity">
    <text evidence="11">Belongs to the ELO family.</text>
</comment>
<keyword evidence="6 11" id="KW-0276">Fatty acid metabolism</keyword>
<comment type="subcellular location">
    <subcellularLocation>
        <location evidence="1">Membrane</location>
        <topology evidence="1">Multi-pass membrane protein</topology>
    </subcellularLocation>
</comment>
<accession>A0A811KVZ1</accession>
<feature type="transmembrane region" description="Helical" evidence="11">
    <location>
        <begin position="158"/>
        <end position="178"/>
    </location>
</feature>
<proteinExistence type="inferred from homology"/>
<evidence type="ECO:0000256" key="10">
    <source>
        <dbReference type="ARBA" id="ARBA00023160"/>
    </source>
</evidence>
<comment type="pathway">
    <text evidence="2">Lipid metabolism; fatty acid biosynthesis.</text>
</comment>
<dbReference type="GO" id="GO:0005789">
    <property type="term" value="C:endoplasmic reticulum membrane"/>
    <property type="evidence" value="ECO:0007669"/>
    <property type="project" value="TreeGrafter"/>
</dbReference>
<gene>
    <name evidence="12" type="ORF">BOKJ2_LOCUS8246</name>
</gene>
<keyword evidence="5 11" id="KW-0812">Transmembrane</keyword>
<dbReference type="UniPathway" id="UPA00094"/>
<dbReference type="EC" id="2.3.1.199" evidence="11"/>
<keyword evidence="10 11" id="KW-0275">Fatty acid biosynthesis</keyword>
<evidence type="ECO:0000256" key="9">
    <source>
        <dbReference type="ARBA" id="ARBA00023136"/>
    </source>
</evidence>
<evidence type="ECO:0000256" key="4">
    <source>
        <dbReference type="ARBA" id="ARBA00022679"/>
    </source>
</evidence>
<comment type="caution">
    <text evidence="12">The sequence shown here is derived from an EMBL/GenBank/DDBJ whole genome shotgun (WGS) entry which is preliminary data.</text>
</comment>
<evidence type="ECO:0000313" key="12">
    <source>
        <dbReference type="EMBL" id="CAD5219042.1"/>
    </source>
</evidence>
<dbReference type="PANTHER" id="PTHR11157">
    <property type="entry name" value="FATTY ACID ACYL TRANSFERASE-RELATED"/>
    <property type="match status" value="1"/>
</dbReference>
<dbReference type="GO" id="GO:0019367">
    <property type="term" value="P:fatty acid elongation, saturated fatty acid"/>
    <property type="evidence" value="ECO:0007669"/>
    <property type="project" value="TreeGrafter"/>
</dbReference>
<dbReference type="InterPro" id="IPR002076">
    <property type="entry name" value="ELO_fam"/>
</dbReference>
<feature type="transmembrane region" description="Helical" evidence="11">
    <location>
        <begin position="57"/>
        <end position="76"/>
    </location>
</feature>
<evidence type="ECO:0000256" key="11">
    <source>
        <dbReference type="RuleBase" id="RU361115"/>
    </source>
</evidence>
<name>A0A811KVZ1_9BILA</name>
<organism evidence="12 13">
    <name type="scientific">Bursaphelenchus okinawaensis</name>
    <dbReference type="NCBI Taxonomy" id="465554"/>
    <lineage>
        <taxon>Eukaryota</taxon>
        <taxon>Metazoa</taxon>
        <taxon>Ecdysozoa</taxon>
        <taxon>Nematoda</taxon>
        <taxon>Chromadorea</taxon>
        <taxon>Rhabditida</taxon>
        <taxon>Tylenchina</taxon>
        <taxon>Tylenchomorpha</taxon>
        <taxon>Aphelenchoidea</taxon>
        <taxon>Aphelenchoididae</taxon>
        <taxon>Bursaphelenchus</taxon>
    </lineage>
</organism>
<feature type="transmembrane region" description="Helical" evidence="11">
    <location>
        <begin position="26"/>
        <end position="45"/>
    </location>
</feature>
<evidence type="ECO:0000256" key="5">
    <source>
        <dbReference type="ARBA" id="ARBA00022692"/>
    </source>
</evidence>
<evidence type="ECO:0000256" key="7">
    <source>
        <dbReference type="ARBA" id="ARBA00022989"/>
    </source>
</evidence>
<sequence length="270" mass="31917">MSGLSIFFEEYNFSKAKRWLVETEPFQLKCVAVYVVAIWAIKFIQSSRKPFDLKVPLILWNAALAIFSILGVVYTTPTWIRVISKHGISYTYTNVSEMYTDKTAGYWTFLWVVSKIPELVDTIFIVLRKKPLMFMHWYHHALTGYFAFHTFYSENVYMIWVVWLNYIIHSAMYSYYCLRACQIRVPPQVAQFITSAQIVQFLITHVVMIHTAYLAWVVGAKVSVTPYGFFVGGFMEFTYLLLWFRFYYESYYKTGGKKYVQHQQKVEKSQ</sequence>
<dbReference type="GO" id="GO:0030148">
    <property type="term" value="P:sphingolipid biosynthetic process"/>
    <property type="evidence" value="ECO:0007669"/>
    <property type="project" value="TreeGrafter"/>
</dbReference>
<reference evidence="12" key="1">
    <citation type="submission" date="2020-09" db="EMBL/GenBank/DDBJ databases">
        <authorList>
            <person name="Kikuchi T."/>
        </authorList>
    </citation>
    <scope>NUCLEOTIDE SEQUENCE</scope>
    <source>
        <strain evidence="12">SH1</strain>
    </source>
</reference>
<evidence type="ECO:0000256" key="8">
    <source>
        <dbReference type="ARBA" id="ARBA00023098"/>
    </source>
</evidence>
<evidence type="ECO:0000256" key="6">
    <source>
        <dbReference type="ARBA" id="ARBA00022832"/>
    </source>
</evidence>
<dbReference type="GO" id="GO:0034626">
    <property type="term" value="P:fatty acid elongation, polyunsaturated fatty acid"/>
    <property type="evidence" value="ECO:0007669"/>
    <property type="project" value="TreeGrafter"/>
</dbReference>
<dbReference type="OrthoDB" id="10259681at2759"/>
<evidence type="ECO:0000256" key="2">
    <source>
        <dbReference type="ARBA" id="ARBA00005194"/>
    </source>
</evidence>
<dbReference type="GO" id="GO:0034625">
    <property type="term" value="P:fatty acid elongation, monounsaturated fatty acid"/>
    <property type="evidence" value="ECO:0007669"/>
    <property type="project" value="TreeGrafter"/>
</dbReference>
<protein>
    <recommendedName>
        <fullName evidence="11">Elongation of very long chain fatty acids protein</fullName>
        <ecNumber evidence="11">2.3.1.199</ecNumber>
    </recommendedName>
    <alternativeName>
        <fullName evidence="11">Very-long-chain 3-oxoacyl-CoA synthase</fullName>
    </alternativeName>
</protein>
<dbReference type="GO" id="GO:0009922">
    <property type="term" value="F:fatty acid elongase activity"/>
    <property type="evidence" value="ECO:0007669"/>
    <property type="project" value="UniProtKB-EC"/>
</dbReference>
<dbReference type="EMBL" id="CAJFDH010000004">
    <property type="protein sequence ID" value="CAD5219042.1"/>
    <property type="molecule type" value="Genomic_DNA"/>
</dbReference>
<evidence type="ECO:0000313" key="13">
    <source>
        <dbReference type="Proteomes" id="UP000614601"/>
    </source>
</evidence>
<evidence type="ECO:0000256" key="1">
    <source>
        <dbReference type="ARBA" id="ARBA00004141"/>
    </source>
</evidence>
<comment type="catalytic activity">
    <reaction evidence="11">
        <text>a very-long-chain acyl-CoA + malonyl-CoA + H(+) = a very-long-chain 3-oxoacyl-CoA + CO2 + CoA</text>
        <dbReference type="Rhea" id="RHEA:32727"/>
        <dbReference type="ChEBI" id="CHEBI:15378"/>
        <dbReference type="ChEBI" id="CHEBI:16526"/>
        <dbReference type="ChEBI" id="CHEBI:57287"/>
        <dbReference type="ChEBI" id="CHEBI:57384"/>
        <dbReference type="ChEBI" id="CHEBI:90725"/>
        <dbReference type="ChEBI" id="CHEBI:90736"/>
        <dbReference type="EC" id="2.3.1.199"/>
    </reaction>
</comment>
<dbReference type="EMBL" id="CAJFCW020000004">
    <property type="protein sequence ID" value="CAG9112301.1"/>
    <property type="molecule type" value="Genomic_DNA"/>
</dbReference>
<keyword evidence="9 11" id="KW-0472">Membrane</keyword>
<keyword evidence="3 11" id="KW-0444">Lipid biosynthesis</keyword>
<feature type="transmembrane region" description="Helical" evidence="11">
    <location>
        <begin position="104"/>
        <end position="127"/>
    </location>
</feature>
<feature type="transmembrane region" description="Helical" evidence="11">
    <location>
        <begin position="224"/>
        <end position="248"/>
    </location>
</feature>